<dbReference type="GeneID" id="40101262"/>
<proteinExistence type="predicted"/>
<sequence>MYIDATEYRNDDEFTQYAKGKVAQLRLMLNSKKSALQKDKELQQKAKAQDSALAGEELRRRALSLATQNRMVTL</sequence>
<evidence type="ECO:0000313" key="2">
    <source>
        <dbReference type="Proteomes" id="UP000241791"/>
    </source>
</evidence>
<keyword evidence="2" id="KW-1185">Reference proteome</keyword>
<dbReference type="RefSeq" id="YP_009624416.1">
    <property type="nucleotide sequence ID" value="NC_042121.1"/>
</dbReference>
<dbReference type="KEGG" id="vg:40101262"/>
<dbReference type="EMBL" id="MG966533">
    <property type="protein sequence ID" value="AVJ51867.1"/>
    <property type="molecule type" value="Genomic_DNA"/>
</dbReference>
<name>A0A2P1CKT7_9VIRU</name>
<dbReference type="OrthoDB" id="35529at10239"/>
<organism evidence="1 2">
    <name type="scientific">Pseudoalteromonas phage Cr39582</name>
    <dbReference type="NCBI Taxonomy" id="2099852"/>
    <lineage>
        <taxon>Viruses</taxon>
        <taxon>Varidnaviria</taxon>
        <taxon>Abadenavirae</taxon>
        <taxon>Produgelaviricota</taxon>
        <taxon>Belvinaviricetes</taxon>
        <taxon>Vinavirales</taxon>
        <taxon>Corticoviridae</taxon>
        <taxon>Merivirus</taxon>
        <taxon>Merivirus Cr39582</taxon>
        <taxon>Corticovirus Cr39582</taxon>
    </lineage>
</organism>
<dbReference type="Proteomes" id="UP000241791">
    <property type="component" value="Segment"/>
</dbReference>
<evidence type="ECO:0000313" key="1">
    <source>
        <dbReference type="EMBL" id="AVJ51867.1"/>
    </source>
</evidence>
<accession>A0A2P1CKT7</accession>
<reference evidence="2" key="1">
    <citation type="submission" date="2018-02" db="EMBL/GenBank/DDBJ databases">
        <title>Genome sequence of PM2-like phage 39582 induced from Pseudoalteromonas sp. isolated from the gut of Ciona robusta.</title>
        <authorList>
            <person name="Leigh B.A."/>
            <person name="Breitbart M."/>
            <person name="Dishaw L.J."/>
        </authorList>
    </citation>
    <scope>NUCLEOTIDE SEQUENCE [LARGE SCALE GENOMIC DNA]</scope>
</reference>
<protein>
    <submittedName>
        <fullName evidence="1">Uncharacterized protein</fullName>
    </submittedName>
</protein>